<evidence type="ECO:0000313" key="2">
    <source>
        <dbReference type="Proteomes" id="UP000286806"/>
    </source>
</evidence>
<dbReference type="AlphaFoldDB" id="A0A401JH20"/>
<organism evidence="1 2">
    <name type="scientific">Sulfuriferula multivorans</name>
    <dbReference type="NCBI Taxonomy" id="1559896"/>
    <lineage>
        <taxon>Bacteria</taxon>
        <taxon>Pseudomonadati</taxon>
        <taxon>Pseudomonadota</taxon>
        <taxon>Betaproteobacteria</taxon>
        <taxon>Nitrosomonadales</taxon>
        <taxon>Sulfuricellaceae</taxon>
        <taxon>Sulfuriferula</taxon>
    </lineage>
</organism>
<name>A0A401JH20_9PROT</name>
<dbReference type="Proteomes" id="UP000286806">
    <property type="component" value="Unassembled WGS sequence"/>
</dbReference>
<reference evidence="1 2" key="1">
    <citation type="journal article" date="2019" name="Front. Microbiol.">
        <title>Genomes of Neutrophilic Sulfur-Oxidizing Chemolithoautotrophs Representing 9 Proteobacterial Species From 8 Genera.</title>
        <authorList>
            <person name="Watanabe T."/>
            <person name="Kojima H."/>
            <person name="Umezawa K."/>
            <person name="Hori C."/>
            <person name="Takasuka T.E."/>
            <person name="Kato Y."/>
            <person name="Fukui M."/>
        </authorList>
    </citation>
    <scope>NUCLEOTIDE SEQUENCE [LARGE SCALE GENOMIC DNA]</scope>
    <source>
        <strain evidence="1 2">TTN</strain>
    </source>
</reference>
<comment type="caution">
    <text evidence="1">The sequence shown here is derived from an EMBL/GenBank/DDBJ whole genome shotgun (WGS) entry which is preliminary data.</text>
</comment>
<accession>A0A401JH20</accession>
<dbReference type="EMBL" id="BGOW01000037">
    <property type="protein sequence ID" value="GBL47276.1"/>
    <property type="molecule type" value="Genomic_DNA"/>
</dbReference>
<evidence type="ECO:0000313" key="1">
    <source>
        <dbReference type="EMBL" id="GBL47276.1"/>
    </source>
</evidence>
<sequence>MGTGILHEFVHQAGIFGLMLPGMAAAHVARHRLATIQPERFDL</sequence>
<gene>
    <name evidence="1" type="ORF">SFMTTN_3110</name>
</gene>
<proteinExistence type="predicted"/>
<keyword evidence="2" id="KW-1185">Reference proteome</keyword>
<protein>
    <submittedName>
        <fullName evidence="1">Uncharacterized protein</fullName>
    </submittedName>
</protein>